<feature type="region of interest" description="Disordered" evidence="1">
    <location>
        <begin position="166"/>
        <end position="194"/>
    </location>
</feature>
<organism evidence="2 3">
    <name type="scientific">Frankia canadensis</name>
    <dbReference type="NCBI Taxonomy" id="1836972"/>
    <lineage>
        <taxon>Bacteria</taxon>
        <taxon>Bacillati</taxon>
        <taxon>Actinomycetota</taxon>
        <taxon>Actinomycetes</taxon>
        <taxon>Frankiales</taxon>
        <taxon>Frankiaceae</taxon>
        <taxon>Frankia</taxon>
    </lineage>
</organism>
<evidence type="ECO:0000313" key="3">
    <source>
        <dbReference type="Proteomes" id="UP000234331"/>
    </source>
</evidence>
<evidence type="ECO:0000313" key="2">
    <source>
        <dbReference type="EMBL" id="SNQ49033.1"/>
    </source>
</evidence>
<proteinExistence type="predicted"/>
<sequence>MPAVAIAVVAIAVVAIAVVGGRCVPVVRRRTVGGGPAPRGVRGGWAAGPAGSRVAALPLAGRPLVARGPAAWISPGATTGLSTVRPGRAVPLRPIRRPGHGSLPSLHRDGIIRSGGAVLSRARRPWRAVPPAPRAGSRPHRGPGPAPLAAAPGLVLAATAIVPAEQFRPAEPFRSTDERNSPGQPLIPGHFDTP</sequence>
<name>A0A2I2KTN6_9ACTN</name>
<gene>
    <name evidence="2" type="ORF">FRACA_30036</name>
</gene>
<reference evidence="2 3" key="1">
    <citation type="submission" date="2017-06" db="EMBL/GenBank/DDBJ databases">
        <authorList>
            <person name="Kim H.J."/>
            <person name="Triplett B.A."/>
        </authorList>
    </citation>
    <scope>NUCLEOTIDE SEQUENCE [LARGE SCALE GENOMIC DNA]</scope>
    <source>
        <strain evidence="2">FRACA_ARgP5</strain>
    </source>
</reference>
<feature type="region of interest" description="Disordered" evidence="1">
    <location>
        <begin position="122"/>
        <end position="149"/>
    </location>
</feature>
<protein>
    <submittedName>
        <fullName evidence="2">Uncharacterized protein</fullName>
    </submittedName>
</protein>
<keyword evidence="3" id="KW-1185">Reference proteome</keyword>
<dbReference type="EMBL" id="FZMO01000223">
    <property type="protein sequence ID" value="SNQ49033.1"/>
    <property type="molecule type" value="Genomic_DNA"/>
</dbReference>
<dbReference type="Proteomes" id="UP000234331">
    <property type="component" value="Unassembled WGS sequence"/>
</dbReference>
<dbReference type="AlphaFoldDB" id="A0A2I2KTN6"/>
<accession>A0A2I2KTN6</accession>
<evidence type="ECO:0000256" key="1">
    <source>
        <dbReference type="SAM" id="MobiDB-lite"/>
    </source>
</evidence>